<protein>
    <submittedName>
        <fullName evidence="2">Uncharacterized protein</fullName>
    </submittedName>
</protein>
<keyword evidence="1" id="KW-0812">Transmembrane</keyword>
<feature type="transmembrane region" description="Helical" evidence="1">
    <location>
        <begin position="6"/>
        <end position="26"/>
    </location>
</feature>
<proteinExistence type="predicted"/>
<organism evidence="2">
    <name type="scientific">viral metagenome</name>
    <dbReference type="NCBI Taxonomy" id="1070528"/>
    <lineage>
        <taxon>unclassified sequences</taxon>
        <taxon>metagenomes</taxon>
        <taxon>organismal metagenomes</taxon>
    </lineage>
</organism>
<accession>A0A6C0H4N3</accession>
<keyword evidence="1" id="KW-1133">Transmembrane helix</keyword>
<name>A0A6C0H4N3_9ZZZZ</name>
<reference evidence="2" key="1">
    <citation type="journal article" date="2020" name="Nature">
        <title>Giant virus diversity and host interactions through global metagenomics.</title>
        <authorList>
            <person name="Schulz F."/>
            <person name="Roux S."/>
            <person name="Paez-Espino D."/>
            <person name="Jungbluth S."/>
            <person name="Walsh D.A."/>
            <person name="Denef V.J."/>
            <person name="McMahon K.D."/>
            <person name="Konstantinidis K.T."/>
            <person name="Eloe-Fadrosh E.A."/>
            <person name="Kyrpides N.C."/>
            <person name="Woyke T."/>
        </authorList>
    </citation>
    <scope>NUCLEOTIDE SEQUENCE</scope>
    <source>
        <strain evidence="2">GVMAG-M-3300023179-63</strain>
    </source>
</reference>
<dbReference type="EMBL" id="MN739870">
    <property type="protein sequence ID" value="QHT75409.1"/>
    <property type="molecule type" value="Genomic_DNA"/>
</dbReference>
<sequence>MILYIIQWTLIYVILIFLLHNLYLFFQNNLTSTLIKDYYNTYNNDSNNNIQENTIKAKKTVLVSNKLQINSTGLEELNKYNGLTNYNNGLTNYNNELTNNELTNNELTNDMKSELNDFFNKLKL</sequence>
<keyword evidence="1" id="KW-0472">Membrane</keyword>
<evidence type="ECO:0000256" key="1">
    <source>
        <dbReference type="SAM" id="Phobius"/>
    </source>
</evidence>
<dbReference type="AlphaFoldDB" id="A0A6C0H4N3"/>
<evidence type="ECO:0000313" key="2">
    <source>
        <dbReference type="EMBL" id="QHT75409.1"/>
    </source>
</evidence>